<proteinExistence type="predicted"/>
<sequence length="80" mass="9563">NEFEIDNELDELSKSENTQILEIYIELIFEIWDHIKKWFDAFALQEGFSYRTRRSESDKALLDDLHLNVLNLANILHKLP</sequence>
<dbReference type="Proteomes" id="UP000789920">
    <property type="component" value="Unassembled WGS sequence"/>
</dbReference>
<name>A0ACA9Q1G1_9GLOM</name>
<evidence type="ECO:0000313" key="2">
    <source>
        <dbReference type="Proteomes" id="UP000789920"/>
    </source>
</evidence>
<evidence type="ECO:0000313" key="1">
    <source>
        <dbReference type="EMBL" id="CAG8732790.1"/>
    </source>
</evidence>
<protein>
    <submittedName>
        <fullName evidence="1">2363_t:CDS:1</fullName>
    </submittedName>
</protein>
<feature type="non-terminal residue" evidence="1">
    <location>
        <position position="1"/>
    </location>
</feature>
<organism evidence="1 2">
    <name type="scientific">Racocetra persica</name>
    <dbReference type="NCBI Taxonomy" id="160502"/>
    <lineage>
        <taxon>Eukaryota</taxon>
        <taxon>Fungi</taxon>
        <taxon>Fungi incertae sedis</taxon>
        <taxon>Mucoromycota</taxon>
        <taxon>Glomeromycotina</taxon>
        <taxon>Glomeromycetes</taxon>
        <taxon>Diversisporales</taxon>
        <taxon>Gigasporaceae</taxon>
        <taxon>Racocetra</taxon>
    </lineage>
</organism>
<accession>A0ACA9Q1G1</accession>
<reference evidence="1" key="1">
    <citation type="submission" date="2021-06" db="EMBL/GenBank/DDBJ databases">
        <authorList>
            <person name="Kallberg Y."/>
            <person name="Tangrot J."/>
            <person name="Rosling A."/>
        </authorList>
    </citation>
    <scope>NUCLEOTIDE SEQUENCE</scope>
    <source>
        <strain evidence="1">MA461A</strain>
    </source>
</reference>
<comment type="caution">
    <text evidence="1">The sequence shown here is derived from an EMBL/GenBank/DDBJ whole genome shotgun (WGS) entry which is preliminary data.</text>
</comment>
<gene>
    <name evidence="1" type="ORF">RPERSI_LOCUS12331</name>
</gene>
<keyword evidence="2" id="KW-1185">Reference proteome</keyword>
<dbReference type="EMBL" id="CAJVQC010026323">
    <property type="protein sequence ID" value="CAG8732790.1"/>
    <property type="molecule type" value="Genomic_DNA"/>
</dbReference>